<evidence type="ECO:0000256" key="9">
    <source>
        <dbReference type="RuleBase" id="RU361174"/>
    </source>
</evidence>
<proteinExistence type="inferred from homology"/>
<keyword evidence="7 9" id="KW-0326">Glycosidase</keyword>
<dbReference type="Gene3D" id="3.20.20.80">
    <property type="entry name" value="Glycosidases"/>
    <property type="match status" value="1"/>
</dbReference>
<protein>
    <recommendedName>
        <fullName evidence="9">Beta-xylanase</fullName>
        <ecNumber evidence="9">3.2.1.8</ecNumber>
    </recommendedName>
</protein>
<dbReference type="PANTHER" id="PTHR31490:SF88">
    <property type="entry name" value="BETA-XYLANASE"/>
    <property type="match status" value="1"/>
</dbReference>
<evidence type="ECO:0000256" key="3">
    <source>
        <dbReference type="ARBA" id="ARBA00022651"/>
    </source>
</evidence>
<dbReference type="GO" id="GO:0031176">
    <property type="term" value="F:endo-1,4-beta-xylanase activity"/>
    <property type="evidence" value="ECO:0007669"/>
    <property type="project" value="UniProtKB-EC"/>
</dbReference>
<evidence type="ECO:0000256" key="4">
    <source>
        <dbReference type="ARBA" id="ARBA00022729"/>
    </source>
</evidence>
<dbReference type="PANTHER" id="PTHR31490">
    <property type="entry name" value="GLYCOSYL HYDROLASE"/>
    <property type="match status" value="1"/>
</dbReference>
<dbReference type="OrthoDB" id="9809277at2"/>
<dbReference type="InterPro" id="IPR017853">
    <property type="entry name" value="GH"/>
</dbReference>
<evidence type="ECO:0000313" key="12">
    <source>
        <dbReference type="Proteomes" id="UP000192582"/>
    </source>
</evidence>
<dbReference type="InterPro" id="IPR044846">
    <property type="entry name" value="GH10"/>
</dbReference>
<dbReference type="PRINTS" id="PR00134">
    <property type="entry name" value="GLHYDRLASE10"/>
</dbReference>
<evidence type="ECO:0000256" key="1">
    <source>
        <dbReference type="ARBA" id="ARBA00000681"/>
    </source>
</evidence>
<dbReference type="InterPro" id="IPR001000">
    <property type="entry name" value="GH10_dom"/>
</dbReference>
<keyword evidence="4" id="KW-0732">Signal</keyword>
<dbReference type="RefSeq" id="WP_084047697.1">
    <property type="nucleotide sequence ID" value="NZ_FWWU01000008.1"/>
</dbReference>
<sequence>MDYTRKQSFLALPLTLGSLAAAILLSVQTVARAYTEENSPLRLAADKAGFLLGTAVEDDLVGRDTQYEEVVGREYNIVTTENAFKFRWTEPEKGKFSFKRAEKVVSLAEKNGQKVRGHTLIWHLSLPSWLSEGNFTKEEISSIFNDHIDNVVGGFKGRIYAWDVVNEVVDDDGKLRNSIWRKNLGDEYIARAFERARAADPDAKLFLNENSIETWNDKAKATYDLIKSLKAKGVPIDGIGFQTHVDKSFESKVSEFKEVMQRFASLGLEINITEMDVDVGDNPKEADFLTQARIYSKVLDSCLSINTCKALVVWGANDKNSWLRDDSGRKAYPLLLNDDYNPKPAYNDIIRRLQK</sequence>
<dbReference type="SMART" id="SM00633">
    <property type="entry name" value="Glyco_10"/>
    <property type="match status" value="1"/>
</dbReference>
<evidence type="ECO:0000256" key="2">
    <source>
        <dbReference type="ARBA" id="ARBA00007495"/>
    </source>
</evidence>
<dbReference type="Pfam" id="PF00331">
    <property type="entry name" value="Glyco_hydro_10"/>
    <property type="match status" value="1"/>
</dbReference>
<dbReference type="EC" id="3.2.1.8" evidence="9"/>
<organism evidence="11 12">
    <name type="scientific">Deinococcus hopiensis KR-140</name>
    <dbReference type="NCBI Taxonomy" id="695939"/>
    <lineage>
        <taxon>Bacteria</taxon>
        <taxon>Thermotogati</taxon>
        <taxon>Deinococcota</taxon>
        <taxon>Deinococci</taxon>
        <taxon>Deinococcales</taxon>
        <taxon>Deinococcaceae</taxon>
        <taxon>Deinococcus</taxon>
    </lineage>
</organism>
<comment type="similarity">
    <text evidence="2 9">Belongs to the glycosyl hydrolase 10 (cellulase F) family.</text>
</comment>
<keyword evidence="6 9" id="KW-0119">Carbohydrate metabolism</keyword>
<evidence type="ECO:0000313" key="11">
    <source>
        <dbReference type="EMBL" id="SMB86521.1"/>
    </source>
</evidence>
<dbReference type="PROSITE" id="PS51760">
    <property type="entry name" value="GH10_2"/>
    <property type="match status" value="1"/>
</dbReference>
<evidence type="ECO:0000256" key="5">
    <source>
        <dbReference type="ARBA" id="ARBA00022801"/>
    </source>
</evidence>
<evidence type="ECO:0000256" key="7">
    <source>
        <dbReference type="ARBA" id="ARBA00023295"/>
    </source>
</evidence>
<dbReference type="AlphaFoldDB" id="A0A1W1V0E9"/>
<dbReference type="Proteomes" id="UP000192582">
    <property type="component" value="Unassembled WGS sequence"/>
</dbReference>
<keyword evidence="5 9" id="KW-0378">Hydrolase</keyword>
<evidence type="ECO:0000256" key="6">
    <source>
        <dbReference type="ARBA" id="ARBA00023277"/>
    </source>
</evidence>
<dbReference type="GO" id="GO:0045493">
    <property type="term" value="P:xylan catabolic process"/>
    <property type="evidence" value="ECO:0007669"/>
    <property type="project" value="UniProtKB-KW"/>
</dbReference>
<dbReference type="STRING" id="695939.SAMN00790413_03837"/>
<evidence type="ECO:0000259" key="10">
    <source>
        <dbReference type="PROSITE" id="PS51760"/>
    </source>
</evidence>
<reference evidence="11 12" key="1">
    <citation type="submission" date="2017-04" db="EMBL/GenBank/DDBJ databases">
        <authorList>
            <person name="Afonso C.L."/>
            <person name="Miller P.J."/>
            <person name="Scott M.A."/>
            <person name="Spackman E."/>
            <person name="Goraichik I."/>
            <person name="Dimitrov K.M."/>
            <person name="Suarez D.L."/>
            <person name="Swayne D.E."/>
        </authorList>
    </citation>
    <scope>NUCLEOTIDE SEQUENCE [LARGE SCALE GENOMIC DNA]</scope>
    <source>
        <strain evidence="11 12">KR-140</strain>
    </source>
</reference>
<keyword evidence="3 11" id="KW-0858">Xylan degradation</keyword>
<comment type="catalytic activity">
    <reaction evidence="1 9">
        <text>Endohydrolysis of (1-&gt;4)-beta-D-xylosidic linkages in xylans.</text>
        <dbReference type="EC" id="3.2.1.8"/>
    </reaction>
</comment>
<accession>A0A1W1V0E9</accession>
<dbReference type="EMBL" id="FWWU01000008">
    <property type="protein sequence ID" value="SMB86521.1"/>
    <property type="molecule type" value="Genomic_DNA"/>
</dbReference>
<evidence type="ECO:0000256" key="8">
    <source>
        <dbReference type="ARBA" id="ARBA00023326"/>
    </source>
</evidence>
<feature type="domain" description="GH10" evidence="10">
    <location>
        <begin position="35"/>
        <end position="352"/>
    </location>
</feature>
<keyword evidence="8 9" id="KW-0624">Polysaccharide degradation</keyword>
<keyword evidence="12" id="KW-1185">Reference proteome</keyword>
<name>A0A1W1V0E9_9DEIO</name>
<gene>
    <name evidence="11" type="ORF">SAMN00790413_03837</name>
</gene>
<dbReference type="SUPFAM" id="SSF51445">
    <property type="entry name" value="(Trans)glycosidases"/>
    <property type="match status" value="1"/>
</dbReference>